<dbReference type="Gene3D" id="3.40.50.150">
    <property type="entry name" value="Vaccinia Virus protein VP39"/>
    <property type="match status" value="1"/>
</dbReference>
<dbReference type="GO" id="GO:0032259">
    <property type="term" value="P:methylation"/>
    <property type="evidence" value="ECO:0007669"/>
    <property type="project" value="UniProtKB-KW"/>
</dbReference>
<keyword evidence="6" id="KW-1185">Reference proteome</keyword>
<keyword evidence="3" id="KW-0949">S-adenosyl-L-methionine</keyword>
<evidence type="ECO:0000256" key="1">
    <source>
        <dbReference type="ARBA" id="ARBA00022603"/>
    </source>
</evidence>
<dbReference type="CDD" id="cd02440">
    <property type="entry name" value="AdoMet_MTases"/>
    <property type="match status" value="1"/>
</dbReference>
<name>A0A1I0V3J2_9CELL</name>
<feature type="domain" description="Methyltransferase type 12" evidence="4">
    <location>
        <begin position="29"/>
        <end position="126"/>
    </location>
</feature>
<reference evidence="5 6" key="1">
    <citation type="submission" date="2016-10" db="EMBL/GenBank/DDBJ databases">
        <authorList>
            <person name="de Groot N.N."/>
        </authorList>
    </citation>
    <scope>NUCLEOTIDE SEQUENCE [LARGE SCALE GENOMIC DNA]</scope>
    <source>
        <strain evidence="5 6">CGMCC 4.6945</strain>
    </source>
</reference>
<dbReference type="Pfam" id="PF08242">
    <property type="entry name" value="Methyltransf_12"/>
    <property type="match status" value="1"/>
</dbReference>
<dbReference type="InterPro" id="IPR000408">
    <property type="entry name" value="Reg_chr_condens"/>
</dbReference>
<evidence type="ECO:0000313" key="6">
    <source>
        <dbReference type="Proteomes" id="UP000199012"/>
    </source>
</evidence>
<keyword evidence="2 5" id="KW-0808">Transferase</keyword>
<accession>A0A1I0V3J2</accession>
<dbReference type="STRING" id="988821.SAMN05421867_101123"/>
<evidence type="ECO:0000256" key="2">
    <source>
        <dbReference type="ARBA" id="ARBA00022679"/>
    </source>
</evidence>
<evidence type="ECO:0000259" key="4">
    <source>
        <dbReference type="Pfam" id="PF08242"/>
    </source>
</evidence>
<dbReference type="AlphaFoldDB" id="A0A1I0V3J2"/>
<organism evidence="5 6">
    <name type="scientific">Cellulomonas marina</name>
    <dbReference type="NCBI Taxonomy" id="988821"/>
    <lineage>
        <taxon>Bacteria</taxon>
        <taxon>Bacillati</taxon>
        <taxon>Actinomycetota</taxon>
        <taxon>Actinomycetes</taxon>
        <taxon>Micrococcales</taxon>
        <taxon>Cellulomonadaceae</taxon>
        <taxon>Cellulomonas</taxon>
    </lineage>
</organism>
<dbReference type="SUPFAM" id="SSF53335">
    <property type="entry name" value="S-adenosyl-L-methionine-dependent methyltransferases"/>
    <property type="match status" value="1"/>
</dbReference>
<dbReference type="InterPro" id="IPR013217">
    <property type="entry name" value="Methyltransf_12"/>
</dbReference>
<dbReference type="OrthoDB" id="4571118at2"/>
<sequence>MPDRPPARVRGAVDLLAPALVERPHARVLEVGCGVGHGLALLCALLPDGHVTGLDRSSSALAHAERRLARPLDEGRADLQHRDLTAFRPDRPYDAVLAVDVNAFWTDQAGPAAPAVRDLLAPGGVVLLAFSSPAGAPDERSADAVAAAAEALLRTGLDVTTGTGDAIGWVRGVRTRSAPGRTAAARR</sequence>
<dbReference type="PANTHER" id="PTHR43464:SF19">
    <property type="entry name" value="UBIQUINONE BIOSYNTHESIS O-METHYLTRANSFERASE, MITOCHONDRIAL"/>
    <property type="match status" value="1"/>
</dbReference>
<keyword evidence="1 5" id="KW-0489">Methyltransferase</keyword>
<protein>
    <submittedName>
        <fullName evidence="5">Trans-aconitate 2-methyltransferase</fullName>
    </submittedName>
</protein>
<dbReference type="InterPro" id="IPR029063">
    <property type="entry name" value="SAM-dependent_MTases_sf"/>
</dbReference>
<dbReference type="PANTHER" id="PTHR43464">
    <property type="entry name" value="METHYLTRANSFERASE"/>
    <property type="match status" value="1"/>
</dbReference>
<evidence type="ECO:0000313" key="5">
    <source>
        <dbReference type="EMBL" id="SFA70683.1"/>
    </source>
</evidence>
<dbReference type="RefSeq" id="WP_090029817.1">
    <property type="nucleotide sequence ID" value="NZ_BONM01000005.1"/>
</dbReference>
<dbReference type="EMBL" id="FOKA01000001">
    <property type="protein sequence ID" value="SFA70683.1"/>
    <property type="molecule type" value="Genomic_DNA"/>
</dbReference>
<dbReference type="GO" id="GO:0008168">
    <property type="term" value="F:methyltransferase activity"/>
    <property type="evidence" value="ECO:0007669"/>
    <property type="project" value="UniProtKB-KW"/>
</dbReference>
<proteinExistence type="predicted"/>
<gene>
    <name evidence="5" type="ORF">SAMN05421867_101123</name>
</gene>
<evidence type="ECO:0000256" key="3">
    <source>
        <dbReference type="ARBA" id="ARBA00022691"/>
    </source>
</evidence>
<dbReference type="PROSITE" id="PS00626">
    <property type="entry name" value="RCC1_2"/>
    <property type="match status" value="1"/>
</dbReference>
<dbReference type="Proteomes" id="UP000199012">
    <property type="component" value="Unassembled WGS sequence"/>
</dbReference>